<feature type="transmembrane region" description="Helical" evidence="6">
    <location>
        <begin position="60"/>
        <end position="84"/>
    </location>
</feature>
<feature type="transmembrane region" description="Helical" evidence="6">
    <location>
        <begin position="232"/>
        <end position="254"/>
    </location>
</feature>
<dbReference type="InterPro" id="IPR024002">
    <property type="entry name" value="For/NO2_transpt_CS"/>
</dbReference>
<accession>A0A8I0A3B8</accession>
<keyword evidence="4 6" id="KW-0472">Membrane</keyword>
<dbReference type="Pfam" id="PF01226">
    <property type="entry name" value="Form_Nir_trans"/>
    <property type="match status" value="1"/>
</dbReference>
<dbReference type="PANTHER" id="PTHR30520">
    <property type="entry name" value="FORMATE TRANSPORTER-RELATED"/>
    <property type="match status" value="1"/>
</dbReference>
<dbReference type="EMBL" id="JACOOQ010000002">
    <property type="protein sequence ID" value="MBC5639178.1"/>
    <property type="molecule type" value="Genomic_DNA"/>
</dbReference>
<evidence type="ECO:0000256" key="6">
    <source>
        <dbReference type="SAM" id="Phobius"/>
    </source>
</evidence>
<dbReference type="GO" id="GO:0015499">
    <property type="term" value="F:formate transmembrane transporter activity"/>
    <property type="evidence" value="ECO:0007669"/>
    <property type="project" value="TreeGrafter"/>
</dbReference>
<dbReference type="AlphaFoldDB" id="A0A8I0A3B8"/>
<evidence type="ECO:0000256" key="2">
    <source>
        <dbReference type="ARBA" id="ARBA00022692"/>
    </source>
</evidence>
<feature type="transmembrane region" description="Helical" evidence="6">
    <location>
        <begin position="105"/>
        <end position="128"/>
    </location>
</feature>
<dbReference type="RefSeq" id="WP_022213131.1">
    <property type="nucleotide sequence ID" value="NZ_JACOOQ010000002.1"/>
</dbReference>
<dbReference type="InterPro" id="IPR000292">
    <property type="entry name" value="For/NO2_transpt"/>
</dbReference>
<keyword evidence="3 6" id="KW-1133">Transmembrane helix</keyword>
<dbReference type="Proteomes" id="UP000662088">
    <property type="component" value="Unassembled WGS sequence"/>
</dbReference>
<keyword evidence="2 6" id="KW-0812">Transmembrane</keyword>
<name>A0A8I0A3B8_9CLOT</name>
<feature type="transmembrane region" description="Helical" evidence="6">
    <location>
        <begin position="158"/>
        <end position="177"/>
    </location>
</feature>
<dbReference type="Gene3D" id="1.20.1080.10">
    <property type="entry name" value="Glycerol uptake facilitator protein"/>
    <property type="match status" value="1"/>
</dbReference>
<evidence type="ECO:0000256" key="4">
    <source>
        <dbReference type="ARBA" id="ARBA00023136"/>
    </source>
</evidence>
<organism evidence="7 8">
    <name type="scientific">Clostridium lentum</name>
    <dbReference type="NCBI Taxonomy" id="2763037"/>
    <lineage>
        <taxon>Bacteria</taxon>
        <taxon>Bacillati</taxon>
        <taxon>Bacillota</taxon>
        <taxon>Clostridia</taxon>
        <taxon>Eubacteriales</taxon>
        <taxon>Clostridiaceae</taxon>
        <taxon>Clostridium</taxon>
    </lineage>
</organism>
<evidence type="ECO:0000313" key="7">
    <source>
        <dbReference type="EMBL" id="MBC5639178.1"/>
    </source>
</evidence>
<dbReference type="InterPro" id="IPR023271">
    <property type="entry name" value="Aquaporin-like"/>
</dbReference>
<evidence type="ECO:0000256" key="5">
    <source>
        <dbReference type="ARBA" id="ARBA00049660"/>
    </source>
</evidence>
<dbReference type="PANTHER" id="PTHR30520:SF8">
    <property type="entry name" value="NITRITE TRANSPORTER NIRC"/>
    <property type="match status" value="1"/>
</dbReference>
<comment type="similarity">
    <text evidence="5">Belongs to the FNT transporter (TC 1.A.16) family.</text>
</comment>
<gene>
    <name evidence="7" type="ORF">H8R92_01770</name>
</gene>
<reference evidence="7" key="1">
    <citation type="submission" date="2020-08" db="EMBL/GenBank/DDBJ databases">
        <title>Genome public.</title>
        <authorList>
            <person name="Liu C."/>
            <person name="Sun Q."/>
        </authorList>
    </citation>
    <scope>NUCLEOTIDE SEQUENCE</scope>
    <source>
        <strain evidence="7">NSJ-42</strain>
    </source>
</reference>
<evidence type="ECO:0000313" key="8">
    <source>
        <dbReference type="Proteomes" id="UP000662088"/>
    </source>
</evidence>
<evidence type="ECO:0000256" key="1">
    <source>
        <dbReference type="ARBA" id="ARBA00004141"/>
    </source>
</evidence>
<feature type="transmembrane region" description="Helical" evidence="6">
    <location>
        <begin position="189"/>
        <end position="212"/>
    </location>
</feature>
<proteinExistence type="inferred from homology"/>
<keyword evidence="8" id="KW-1185">Reference proteome</keyword>
<sequence>MYRKEIDNLSHSAEVKIGLFNKSVPKYLTSAMLGSLFVSLGIMLIYSIGGIMHHADIGTYKIVMGLCFGVALSLVFMAGGDLFTSNAMIMTIGALENKVTWLDAVKIWVAVWIGNVMGGVIGACLYVYSGAALGKSDYIGEFIVEQVAIKMGTPSGQLFLRGLLCNILVCLATWMCYKLKEETAKLIMIFWCLFTFITAGFEHSVANMGFLTMGLLLPHDAAVTIGGWFHNIAWVSLGNFIGGVLFVGLPYYFITDKKKSTKEAEKVA</sequence>
<dbReference type="PROSITE" id="PS01006">
    <property type="entry name" value="FORMATE_NITRITE_TP_2"/>
    <property type="match status" value="1"/>
</dbReference>
<comment type="caution">
    <text evidence="7">The sequence shown here is derived from an EMBL/GenBank/DDBJ whole genome shotgun (WGS) entry which is preliminary data.</text>
</comment>
<comment type="subcellular location">
    <subcellularLocation>
        <location evidence="1">Membrane</location>
        <topology evidence="1">Multi-pass membrane protein</topology>
    </subcellularLocation>
</comment>
<feature type="transmembrane region" description="Helical" evidence="6">
    <location>
        <begin position="27"/>
        <end position="48"/>
    </location>
</feature>
<dbReference type="GO" id="GO:0005886">
    <property type="term" value="C:plasma membrane"/>
    <property type="evidence" value="ECO:0007669"/>
    <property type="project" value="TreeGrafter"/>
</dbReference>
<evidence type="ECO:0000256" key="3">
    <source>
        <dbReference type="ARBA" id="ARBA00022989"/>
    </source>
</evidence>
<protein>
    <submittedName>
        <fullName evidence="7">Formate/nitrite transporter family protein</fullName>
    </submittedName>
</protein>